<dbReference type="InterPro" id="IPR007202">
    <property type="entry name" value="4Fe-4S_dom"/>
</dbReference>
<keyword evidence="11" id="KW-0472">Membrane</keyword>
<keyword evidence="7" id="KW-1278">Translocase</keyword>
<feature type="domain" description="4Fe-4S ferredoxin-type" evidence="12">
    <location>
        <begin position="75"/>
        <end position="104"/>
    </location>
</feature>
<proteinExistence type="predicted"/>
<evidence type="ECO:0000313" key="14">
    <source>
        <dbReference type="EMBL" id="BCA97044.1"/>
    </source>
</evidence>
<accession>A0A6F8T8N2</accession>
<evidence type="ECO:0000256" key="3">
    <source>
        <dbReference type="ARBA" id="ARBA00022485"/>
    </source>
</evidence>
<dbReference type="InterPro" id="IPR017900">
    <property type="entry name" value="4Fe4S_Fe_S_CS"/>
</dbReference>
<name>A0A6F8T8N2_9GAMM</name>
<dbReference type="Pfam" id="PF04060">
    <property type="entry name" value="FeS"/>
    <property type="match status" value="1"/>
</dbReference>
<evidence type="ECO:0000256" key="11">
    <source>
        <dbReference type="ARBA" id="ARBA00023136"/>
    </source>
</evidence>
<dbReference type="Gene3D" id="3.30.70.20">
    <property type="match status" value="1"/>
</dbReference>
<keyword evidence="6" id="KW-0677">Repeat</keyword>
<gene>
    <name evidence="14" type="ORF">TUM19329_34050</name>
</gene>
<dbReference type="Pfam" id="PF14697">
    <property type="entry name" value="Fer4_21"/>
    <property type="match status" value="1"/>
</dbReference>
<evidence type="ECO:0000256" key="10">
    <source>
        <dbReference type="ARBA" id="ARBA00023014"/>
    </source>
</evidence>
<dbReference type="GO" id="GO:0009055">
    <property type="term" value="F:electron transfer activity"/>
    <property type="evidence" value="ECO:0007669"/>
    <property type="project" value="InterPro"/>
</dbReference>
<dbReference type="GO" id="GO:0051539">
    <property type="term" value="F:4 iron, 4 sulfur cluster binding"/>
    <property type="evidence" value="ECO:0007669"/>
    <property type="project" value="UniProtKB-KW"/>
</dbReference>
<evidence type="ECO:0000256" key="9">
    <source>
        <dbReference type="ARBA" id="ARBA00023004"/>
    </source>
</evidence>
<dbReference type="PANTHER" id="PTHR42859:SF3">
    <property type="entry name" value="ION-TRANSLOCATING OXIDOREDUCTASE COMPLEX SUBUNIT B"/>
    <property type="match status" value="1"/>
</dbReference>
<evidence type="ECO:0000256" key="8">
    <source>
        <dbReference type="ARBA" id="ARBA00022982"/>
    </source>
</evidence>
<evidence type="ECO:0000256" key="2">
    <source>
        <dbReference type="ARBA" id="ARBA00022475"/>
    </source>
</evidence>
<keyword evidence="15" id="KW-1185">Reference proteome</keyword>
<keyword evidence="1" id="KW-0813">Transport</keyword>
<evidence type="ECO:0000256" key="7">
    <source>
        <dbReference type="ARBA" id="ARBA00022967"/>
    </source>
</evidence>
<dbReference type="PROSITE" id="PS00198">
    <property type="entry name" value="4FE4S_FER_1"/>
    <property type="match status" value="1"/>
</dbReference>
<keyword evidence="4" id="KW-0997">Cell inner membrane</keyword>
<evidence type="ECO:0000256" key="1">
    <source>
        <dbReference type="ARBA" id="ARBA00022448"/>
    </source>
</evidence>
<evidence type="ECO:0000256" key="4">
    <source>
        <dbReference type="ARBA" id="ARBA00022519"/>
    </source>
</evidence>
<dbReference type="KEGG" id="lant:TUM19329_34050"/>
<reference evidence="14" key="1">
    <citation type="journal article" date="2020" name="Microbiol. Resour. Announc.">
        <title>Complete Genome Sequence of Novel Psychrotolerant Legionella Strain TUM19329, Isolated from Antarctic Lake Sediment.</title>
        <authorList>
            <person name="Shimada S."/>
            <person name="Nakai R."/>
            <person name="Aoki K."/>
            <person name="Shimoeda N."/>
            <person name="Ohno G."/>
            <person name="Miyazaki Y."/>
            <person name="Kudoh S."/>
            <person name="Imura S."/>
            <person name="Watanabe K."/>
            <person name="Ishii Y."/>
            <person name="Tateda K."/>
        </authorList>
    </citation>
    <scope>NUCLEOTIDE SEQUENCE [LARGE SCALE GENOMIC DNA]</scope>
    <source>
        <strain evidence="14">TUM19329</strain>
    </source>
</reference>
<evidence type="ECO:0000259" key="13">
    <source>
        <dbReference type="PROSITE" id="PS51656"/>
    </source>
</evidence>
<dbReference type="SUPFAM" id="SSF54862">
    <property type="entry name" value="4Fe-4S ferredoxins"/>
    <property type="match status" value="1"/>
</dbReference>
<feature type="domain" description="4Fe-4S" evidence="13">
    <location>
        <begin position="1"/>
        <end position="58"/>
    </location>
</feature>
<dbReference type="InterPro" id="IPR017896">
    <property type="entry name" value="4Fe4S_Fe-S-bd"/>
</dbReference>
<dbReference type="EMBL" id="AP022839">
    <property type="protein sequence ID" value="BCA97044.1"/>
    <property type="molecule type" value="Genomic_DNA"/>
</dbReference>
<keyword evidence="2" id="KW-1003">Cell membrane</keyword>
<protein>
    <submittedName>
        <fullName evidence="14">Iron-sulfur-binding protein</fullName>
    </submittedName>
</protein>
<evidence type="ECO:0000256" key="5">
    <source>
        <dbReference type="ARBA" id="ARBA00022723"/>
    </source>
</evidence>
<dbReference type="GO" id="GO:0046872">
    <property type="term" value="F:metal ion binding"/>
    <property type="evidence" value="ECO:0007669"/>
    <property type="project" value="UniProtKB-KW"/>
</dbReference>
<dbReference type="AlphaFoldDB" id="A0A6F8T8N2"/>
<dbReference type="InterPro" id="IPR050294">
    <property type="entry name" value="RnfB_subfamily"/>
</dbReference>
<dbReference type="InterPro" id="IPR010207">
    <property type="entry name" value="Elect_transpt_cplx_RnfB/RsxB"/>
</dbReference>
<organism evidence="14 15">
    <name type="scientific">Legionella antarctica</name>
    <dbReference type="NCBI Taxonomy" id="2708020"/>
    <lineage>
        <taxon>Bacteria</taxon>
        <taxon>Pseudomonadati</taxon>
        <taxon>Pseudomonadota</taxon>
        <taxon>Gammaproteobacteria</taxon>
        <taxon>Legionellales</taxon>
        <taxon>Legionellaceae</taxon>
        <taxon>Legionella</taxon>
    </lineage>
</organism>
<dbReference type="PROSITE" id="PS51379">
    <property type="entry name" value="4FE4S_FER_2"/>
    <property type="match status" value="2"/>
</dbReference>
<feature type="domain" description="4Fe-4S ferredoxin-type" evidence="12">
    <location>
        <begin position="106"/>
        <end position="134"/>
    </location>
</feature>
<keyword evidence="8" id="KW-0249">Electron transport</keyword>
<dbReference type="NCBIfam" id="TIGR01944">
    <property type="entry name" value="rnfB"/>
    <property type="match status" value="1"/>
</dbReference>
<sequence length="203" mass="22047">MASVKELDALLPQTQCGECDYSGCLPYAEALAQGAAPINKCPPGGVVTVKALAALLHLDPTPYLQEASEHTRSPSTAAISEAECIGCTKCIKACPVDAIIGSGKLMHAVITHECTGCGLCVDPCPVDCIEMLPLSVSEYNPDLARERFNIKQTRALRDEHEKQQIYREQRQLALKSSDHVEDTQAKQDYIQQALARVKAKKIL</sequence>
<evidence type="ECO:0000313" key="15">
    <source>
        <dbReference type="Proteomes" id="UP000502894"/>
    </source>
</evidence>
<dbReference type="RefSeq" id="WP_173238260.1">
    <property type="nucleotide sequence ID" value="NZ_AP022839.1"/>
</dbReference>
<keyword evidence="5" id="KW-0479">Metal-binding</keyword>
<keyword evidence="3" id="KW-0004">4Fe-4S</keyword>
<keyword evidence="9" id="KW-0408">Iron</keyword>
<dbReference type="Gene3D" id="1.10.15.40">
    <property type="entry name" value="Electron transport complex subunit B, putative Fe-S cluster"/>
    <property type="match status" value="1"/>
</dbReference>
<dbReference type="PANTHER" id="PTHR42859">
    <property type="entry name" value="OXIDOREDUCTASE"/>
    <property type="match status" value="1"/>
</dbReference>
<keyword evidence="10" id="KW-0411">Iron-sulfur</keyword>
<evidence type="ECO:0000256" key="6">
    <source>
        <dbReference type="ARBA" id="ARBA00022737"/>
    </source>
</evidence>
<dbReference type="Proteomes" id="UP000502894">
    <property type="component" value="Chromosome"/>
</dbReference>
<dbReference type="PROSITE" id="PS51656">
    <property type="entry name" value="4FE4S"/>
    <property type="match status" value="1"/>
</dbReference>
<evidence type="ECO:0000259" key="12">
    <source>
        <dbReference type="PROSITE" id="PS51379"/>
    </source>
</evidence>